<evidence type="ECO:0000313" key="3">
    <source>
        <dbReference type="Proteomes" id="UP000578531"/>
    </source>
</evidence>
<reference evidence="2 3" key="1">
    <citation type="journal article" date="2020" name="Genomics">
        <title>Complete, high-quality genomes from long-read metagenomic sequencing of two wolf lichen thalli reveals enigmatic genome architecture.</title>
        <authorList>
            <person name="McKenzie S.K."/>
            <person name="Walston R.F."/>
            <person name="Allen J.L."/>
        </authorList>
    </citation>
    <scope>NUCLEOTIDE SEQUENCE [LARGE SCALE GENOMIC DNA]</scope>
    <source>
        <strain evidence="2">WasteWater2</strain>
    </source>
</reference>
<dbReference type="OrthoDB" id="5347586at2759"/>
<dbReference type="GeneID" id="59288189"/>
<feature type="region of interest" description="Disordered" evidence="1">
    <location>
        <begin position="213"/>
        <end position="241"/>
    </location>
</feature>
<dbReference type="Proteomes" id="UP000578531">
    <property type="component" value="Unassembled WGS sequence"/>
</dbReference>
<proteinExistence type="predicted"/>
<accession>A0A8H6FV47</accession>
<keyword evidence="3" id="KW-1185">Reference proteome</keyword>
<feature type="compositionally biased region" description="Polar residues" evidence="1">
    <location>
        <begin position="141"/>
        <end position="154"/>
    </location>
</feature>
<feature type="region of interest" description="Disordered" evidence="1">
    <location>
        <begin position="141"/>
        <end position="160"/>
    </location>
</feature>
<dbReference type="AlphaFoldDB" id="A0A8H6FV47"/>
<organism evidence="2 3">
    <name type="scientific">Letharia columbiana</name>
    <dbReference type="NCBI Taxonomy" id="112416"/>
    <lineage>
        <taxon>Eukaryota</taxon>
        <taxon>Fungi</taxon>
        <taxon>Dikarya</taxon>
        <taxon>Ascomycota</taxon>
        <taxon>Pezizomycotina</taxon>
        <taxon>Lecanoromycetes</taxon>
        <taxon>OSLEUM clade</taxon>
        <taxon>Lecanoromycetidae</taxon>
        <taxon>Lecanorales</taxon>
        <taxon>Lecanorineae</taxon>
        <taxon>Parmeliaceae</taxon>
        <taxon>Letharia</taxon>
    </lineage>
</organism>
<dbReference type="RefSeq" id="XP_037164703.1">
    <property type="nucleotide sequence ID" value="XM_037308437.1"/>
</dbReference>
<sequence length="255" mass="27903">MFACYAFNNGGCPLSQDQCLSAHLVTGPGNQYLQIRHSNLKLSDAPIAEAAARAGFDCSNWPKLKGLIDAVRAVDTPVSYPDRWTGPAAFRSDIYPDHWKADLMRERKGVTQAYRDVVRTPSVPAFVVSAKELIKNINSTTRSARTPATGTNNVALGPRASNKRNADVIDLLSSSPKRAKIEPPATPNVIDLTQDENPTIKFIPSRRLSSRPALADITNCGTGSKNSQKRRKNLRPSREQDIHRESLGLLAKIAC</sequence>
<name>A0A8H6FV47_9LECA</name>
<protein>
    <submittedName>
        <fullName evidence="2">Uncharacterized protein</fullName>
    </submittedName>
</protein>
<comment type="caution">
    <text evidence="2">The sequence shown here is derived from an EMBL/GenBank/DDBJ whole genome shotgun (WGS) entry which is preliminary data.</text>
</comment>
<dbReference type="EMBL" id="JACCJC010000025">
    <property type="protein sequence ID" value="KAF6235332.1"/>
    <property type="molecule type" value="Genomic_DNA"/>
</dbReference>
<evidence type="ECO:0000256" key="1">
    <source>
        <dbReference type="SAM" id="MobiDB-lite"/>
    </source>
</evidence>
<evidence type="ECO:0000313" key="2">
    <source>
        <dbReference type="EMBL" id="KAF6235332.1"/>
    </source>
</evidence>
<gene>
    <name evidence="2" type="ORF">HO173_006528</name>
</gene>